<dbReference type="Gene3D" id="3.40.50.2300">
    <property type="match status" value="1"/>
</dbReference>
<dbReference type="SUPFAM" id="SSF52794">
    <property type="entry name" value="PTS system IIB component-like"/>
    <property type="match status" value="1"/>
</dbReference>
<reference evidence="4" key="1">
    <citation type="submission" date="2016-10" db="EMBL/GenBank/DDBJ databases">
        <authorList>
            <person name="Varghese N."/>
            <person name="Submissions S."/>
        </authorList>
    </citation>
    <scope>NUCLEOTIDE SEQUENCE [LARGE SCALE GENOMIC DNA]</scope>
    <source>
        <strain evidence="4">KHGC19</strain>
    </source>
</reference>
<dbReference type="PROSITE" id="PS51099">
    <property type="entry name" value="PTS_EIIB_TYPE_2"/>
    <property type="match status" value="1"/>
</dbReference>
<evidence type="ECO:0000259" key="2">
    <source>
        <dbReference type="PROSITE" id="PS51099"/>
    </source>
</evidence>
<proteinExistence type="predicted"/>
<dbReference type="InterPro" id="IPR003501">
    <property type="entry name" value="PTS_EIIB_2/3"/>
</dbReference>
<dbReference type="InterPro" id="IPR013011">
    <property type="entry name" value="PTS_EIIB_2"/>
</dbReference>
<evidence type="ECO:0000256" key="1">
    <source>
        <dbReference type="ARBA" id="ARBA00022679"/>
    </source>
</evidence>
<organism evidence="3 4">
    <name type="scientific">Parafannyhessea umbonata</name>
    <dbReference type="NCBI Taxonomy" id="604330"/>
    <lineage>
        <taxon>Bacteria</taxon>
        <taxon>Bacillati</taxon>
        <taxon>Actinomycetota</taxon>
        <taxon>Coriobacteriia</taxon>
        <taxon>Coriobacteriales</taxon>
        <taxon>Atopobiaceae</taxon>
        <taxon>Parafannyhessea</taxon>
    </lineage>
</organism>
<dbReference type="GO" id="GO:0008982">
    <property type="term" value="F:protein-N(PI)-phosphohistidine-sugar phosphotransferase activity"/>
    <property type="evidence" value="ECO:0007669"/>
    <property type="project" value="InterPro"/>
</dbReference>
<dbReference type="RefSeq" id="WP_091009569.1">
    <property type="nucleotide sequence ID" value="NZ_FOGP01000006.1"/>
</dbReference>
<dbReference type="Pfam" id="PF02302">
    <property type="entry name" value="PTS_IIB"/>
    <property type="match status" value="1"/>
</dbReference>
<feature type="domain" description="PTS EIIB type-2" evidence="2">
    <location>
        <begin position="4"/>
        <end position="94"/>
    </location>
</feature>
<keyword evidence="1" id="KW-0808">Transferase</keyword>
<dbReference type="GO" id="GO:0009401">
    <property type="term" value="P:phosphoenolpyruvate-dependent sugar phosphotransferase system"/>
    <property type="evidence" value="ECO:0007669"/>
    <property type="project" value="InterPro"/>
</dbReference>
<dbReference type="Proteomes" id="UP000199128">
    <property type="component" value="Unassembled WGS sequence"/>
</dbReference>
<dbReference type="CDD" id="cd05566">
    <property type="entry name" value="PTS_IIB_galactitol"/>
    <property type="match status" value="1"/>
</dbReference>
<sequence length="94" mass="10207">MAKKRVLFVCATGIATSTVVEEKVCEYLREEGIDFDADQRNLGSVPSIADDFDLIVATTQIPFEVKEPVVSGLPFLTGFGAEEALQKIKTVLAD</sequence>
<dbReference type="InterPro" id="IPR036095">
    <property type="entry name" value="PTS_EIIB-like_sf"/>
</dbReference>
<protein>
    <recommendedName>
        <fullName evidence="2">PTS EIIB type-2 domain-containing protein</fullName>
    </recommendedName>
</protein>
<dbReference type="AlphaFoldDB" id="A0A1H9QWN0"/>
<gene>
    <name evidence="3" type="ORF">SAMN05216446_1562</name>
</gene>
<evidence type="ECO:0000313" key="4">
    <source>
        <dbReference type="Proteomes" id="UP000199128"/>
    </source>
</evidence>
<dbReference type="EMBL" id="FOGP01000006">
    <property type="protein sequence ID" value="SER64239.1"/>
    <property type="molecule type" value="Genomic_DNA"/>
</dbReference>
<evidence type="ECO:0000313" key="3">
    <source>
        <dbReference type="EMBL" id="SER64239.1"/>
    </source>
</evidence>
<name>A0A1H9QWN0_9ACTN</name>
<accession>A0A1H9QWN0</accession>